<name>A0A8J6AD18_GALPY</name>
<gene>
    <name evidence="2" type="ORF">J0S82_013156</name>
</gene>
<evidence type="ECO:0000313" key="2">
    <source>
        <dbReference type="EMBL" id="KAG8514945.1"/>
    </source>
</evidence>
<feature type="region of interest" description="Disordered" evidence="1">
    <location>
        <begin position="112"/>
        <end position="156"/>
    </location>
</feature>
<dbReference type="OrthoDB" id="10665810at2759"/>
<dbReference type="AlphaFoldDB" id="A0A8J6AD18"/>
<evidence type="ECO:0000256" key="1">
    <source>
        <dbReference type="SAM" id="MobiDB-lite"/>
    </source>
</evidence>
<keyword evidence="3" id="KW-1185">Reference proteome</keyword>
<feature type="region of interest" description="Disordered" evidence="1">
    <location>
        <begin position="1"/>
        <end position="42"/>
    </location>
</feature>
<evidence type="ECO:0000313" key="3">
    <source>
        <dbReference type="Proteomes" id="UP000700334"/>
    </source>
</evidence>
<comment type="caution">
    <text evidence="2">The sequence shown here is derived from an EMBL/GenBank/DDBJ whole genome shotgun (WGS) entry which is preliminary data.</text>
</comment>
<dbReference type="EMBL" id="JAGFMF010011723">
    <property type="protein sequence ID" value="KAG8514945.1"/>
    <property type="molecule type" value="Genomic_DNA"/>
</dbReference>
<organism evidence="2 3">
    <name type="scientific">Galemys pyrenaicus</name>
    <name type="common">Iberian desman</name>
    <name type="synonym">Pyrenean desman</name>
    <dbReference type="NCBI Taxonomy" id="202257"/>
    <lineage>
        <taxon>Eukaryota</taxon>
        <taxon>Metazoa</taxon>
        <taxon>Chordata</taxon>
        <taxon>Craniata</taxon>
        <taxon>Vertebrata</taxon>
        <taxon>Euteleostomi</taxon>
        <taxon>Mammalia</taxon>
        <taxon>Eutheria</taxon>
        <taxon>Laurasiatheria</taxon>
        <taxon>Eulipotyphla</taxon>
        <taxon>Talpidae</taxon>
        <taxon>Galemys</taxon>
    </lineage>
</organism>
<reference evidence="2" key="1">
    <citation type="journal article" date="2021" name="Evol. Appl.">
        <title>The genome of the Pyrenean desman and the effects of bottlenecks and inbreeding on the genomic landscape of an endangered species.</title>
        <authorList>
            <person name="Escoda L."/>
            <person name="Castresana J."/>
        </authorList>
    </citation>
    <scope>NUCLEOTIDE SEQUENCE</scope>
    <source>
        <strain evidence="2">IBE-C5619</strain>
    </source>
</reference>
<protein>
    <submittedName>
        <fullName evidence="2">Uncharacterized protein</fullName>
    </submittedName>
</protein>
<accession>A0A8J6AD18</accession>
<proteinExistence type="predicted"/>
<feature type="non-terminal residue" evidence="2">
    <location>
        <position position="303"/>
    </location>
</feature>
<dbReference type="Proteomes" id="UP000700334">
    <property type="component" value="Unassembled WGS sequence"/>
</dbReference>
<sequence>GRQRRRAGGQLQARPSASAATGPFTRSATQLREDLVSADSTPGRRLEVGRRLSLTRQTGGDVNRLKFINTVKFYCISGPQDLYPGGGAGGQADAFAPSDFPAGHVAARTLAAGRGRREPAGQLQTARSAPSDGRSAPRRRRRAQSQGPRLTEGGKSRFVICAPEPPAFTREWSLSWDESRDAGCSFKLPALRSWAPVTLPKKVSPTWQVLNFKRYRRSFGVFITLWGTGLHFNRGSVRIPCSLNLQAPTSFLGSSRRTELTPSPWALGLGFGFTLGLEGHFLGEGPDLAGYWGAQAGGQFSPD</sequence>